<feature type="transmembrane region" description="Helical" evidence="9">
    <location>
        <begin position="193"/>
        <end position="221"/>
    </location>
</feature>
<name>K6WAY5_9MICO</name>
<dbReference type="PANTHER" id="PTHR30477">
    <property type="entry name" value="ABC-TRANSPORTER METAL-BINDING PROTEIN"/>
    <property type="match status" value="1"/>
</dbReference>
<dbReference type="OrthoDB" id="1016457at2"/>
<dbReference type="SUPFAM" id="SSF81345">
    <property type="entry name" value="ABC transporter involved in vitamin B12 uptake, BtuC"/>
    <property type="match status" value="1"/>
</dbReference>
<protein>
    <submittedName>
        <fullName evidence="10">Putative ABC transporter permease protein</fullName>
    </submittedName>
</protein>
<dbReference type="AlphaFoldDB" id="K6WAY5"/>
<evidence type="ECO:0000256" key="3">
    <source>
        <dbReference type="ARBA" id="ARBA00022448"/>
    </source>
</evidence>
<dbReference type="EMBL" id="BAGZ01000017">
    <property type="protein sequence ID" value="GAB78982.1"/>
    <property type="molecule type" value="Genomic_DNA"/>
</dbReference>
<keyword evidence="3 8" id="KW-0813">Transport</keyword>
<sequence>MMDPLAFWNVHAFRLMLLGTATIGGIASALGSFAYLRRQSMIGDVASHAALLGVVGAFVVGAGVLGVDGRTMALLVVGAWLTAVAAALLVNAIERTSVLHQDAAMAVVIALFFGGGLALLRLVQNSRLPGKGGLQEYLFGNAASITTGDLLSVLAFGGIALAIPLATWNAFTITAFDPQSAILHGFRARTVDLLMFGALTLAIVIGLKAVGLILMVAFAVTPAAAARQWVHSVGALVALSGTIGAGCAALGCYLSVGMGRVPTGPVVVLLLGSVLVFSLVAAPHRSVLRRALHRRRRRHELARRVAQEA</sequence>
<evidence type="ECO:0000313" key="10">
    <source>
        <dbReference type="EMBL" id="GAB78982.1"/>
    </source>
</evidence>
<keyword evidence="4" id="KW-1003">Cell membrane</keyword>
<dbReference type="PANTHER" id="PTHR30477:SF3">
    <property type="entry name" value="METAL TRANSPORT SYSTEM MEMBRANE PROTEIN CT_069-RELATED"/>
    <property type="match status" value="1"/>
</dbReference>
<evidence type="ECO:0000256" key="7">
    <source>
        <dbReference type="ARBA" id="ARBA00023136"/>
    </source>
</evidence>
<keyword evidence="7 9" id="KW-0472">Membrane</keyword>
<feature type="transmembrane region" description="Helical" evidence="9">
    <location>
        <begin position="233"/>
        <end position="256"/>
    </location>
</feature>
<keyword evidence="6 9" id="KW-1133">Transmembrane helix</keyword>
<dbReference type="RefSeq" id="WP_006503739.1">
    <property type="nucleotide sequence ID" value="NZ_BAGZ01000017.1"/>
</dbReference>
<feature type="transmembrane region" description="Helical" evidence="9">
    <location>
        <begin position="48"/>
        <end position="67"/>
    </location>
</feature>
<dbReference type="eggNOG" id="COG1108">
    <property type="taxonomic scope" value="Bacteria"/>
</dbReference>
<feature type="transmembrane region" description="Helical" evidence="9">
    <location>
        <begin position="103"/>
        <end position="123"/>
    </location>
</feature>
<dbReference type="InterPro" id="IPR037294">
    <property type="entry name" value="ABC_BtuC-like"/>
</dbReference>
<accession>K6WAY5</accession>
<dbReference type="Gene3D" id="1.10.3470.10">
    <property type="entry name" value="ABC transporter involved in vitamin B12 uptake, BtuC"/>
    <property type="match status" value="1"/>
</dbReference>
<evidence type="ECO:0000256" key="5">
    <source>
        <dbReference type="ARBA" id="ARBA00022692"/>
    </source>
</evidence>
<organism evidence="10 11">
    <name type="scientific">Austwickia chelonae NBRC 105200</name>
    <dbReference type="NCBI Taxonomy" id="1184607"/>
    <lineage>
        <taxon>Bacteria</taxon>
        <taxon>Bacillati</taxon>
        <taxon>Actinomycetota</taxon>
        <taxon>Actinomycetes</taxon>
        <taxon>Micrococcales</taxon>
        <taxon>Dermatophilaceae</taxon>
        <taxon>Austwickia</taxon>
    </lineage>
</organism>
<feature type="transmembrane region" description="Helical" evidence="9">
    <location>
        <begin position="73"/>
        <end position="91"/>
    </location>
</feature>
<keyword evidence="11" id="KW-1185">Reference proteome</keyword>
<gene>
    <name evidence="10" type="ORF">AUCHE_17_01980</name>
</gene>
<feature type="transmembrane region" description="Helical" evidence="9">
    <location>
        <begin position="268"/>
        <end position="288"/>
    </location>
</feature>
<evidence type="ECO:0000256" key="2">
    <source>
        <dbReference type="ARBA" id="ARBA00008034"/>
    </source>
</evidence>
<keyword evidence="5 8" id="KW-0812">Transmembrane</keyword>
<feature type="transmembrane region" description="Helical" evidence="9">
    <location>
        <begin position="12"/>
        <end position="36"/>
    </location>
</feature>
<dbReference type="Proteomes" id="UP000008495">
    <property type="component" value="Unassembled WGS sequence"/>
</dbReference>
<reference evidence="10 11" key="1">
    <citation type="submission" date="2012-08" db="EMBL/GenBank/DDBJ databases">
        <title>Whole genome shotgun sequence of Austwickia chelonae NBRC 105200.</title>
        <authorList>
            <person name="Yoshida I."/>
            <person name="Hosoyama A."/>
            <person name="Tsuchikane K."/>
            <person name="Katsumata H."/>
            <person name="Ando Y."/>
            <person name="Ohji S."/>
            <person name="Hamada M."/>
            <person name="Tamura T."/>
            <person name="Yamazoe A."/>
            <person name="Yamazaki S."/>
            <person name="Fujita N."/>
        </authorList>
    </citation>
    <scope>NUCLEOTIDE SEQUENCE [LARGE SCALE GENOMIC DNA]</scope>
    <source>
        <strain evidence="10 11">NBRC 105200</strain>
    </source>
</reference>
<dbReference type="GO" id="GO:0043190">
    <property type="term" value="C:ATP-binding cassette (ABC) transporter complex"/>
    <property type="evidence" value="ECO:0007669"/>
    <property type="project" value="InterPro"/>
</dbReference>
<dbReference type="STRING" id="100225.SAMN05421595_0198"/>
<dbReference type="GO" id="GO:0055085">
    <property type="term" value="P:transmembrane transport"/>
    <property type="evidence" value="ECO:0007669"/>
    <property type="project" value="InterPro"/>
</dbReference>
<evidence type="ECO:0000256" key="6">
    <source>
        <dbReference type="ARBA" id="ARBA00022989"/>
    </source>
</evidence>
<evidence type="ECO:0000256" key="4">
    <source>
        <dbReference type="ARBA" id="ARBA00022475"/>
    </source>
</evidence>
<dbReference type="Pfam" id="PF00950">
    <property type="entry name" value="ABC-3"/>
    <property type="match status" value="1"/>
</dbReference>
<comment type="similarity">
    <text evidence="2 8">Belongs to the ABC-3 integral membrane protein family.</text>
</comment>
<comment type="caution">
    <text evidence="10">The sequence shown here is derived from an EMBL/GenBank/DDBJ whole genome shotgun (WGS) entry which is preliminary data.</text>
</comment>
<evidence type="ECO:0000313" key="11">
    <source>
        <dbReference type="Proteomes" id="UP000008495"/>
    </source>
</evidence>
<dbReference type="GO" id="GO:0010043">
    <property type="term" value="P:response to zinc ion"/>
    <property type="evidence" value="ECO:0007669"/>
    <property type="project" value="TreeGrafter"/>
</dbReference>
<evidence type="ECO:0000256" key="8">
    <source>
        <dbReference type="RuleBase" id="RU003943"/>
    </source>
</evidence>
<dbReference type="InterPro" id="IPR001626">
    <property type="entry name" value="ABC_TroCD"/>
</dbReference>
<comment type="subcellular location">
    <subcellularLocation>
        <location evidence="1 8">Cell membrane</location>
        <topology evidence="1 8">Multi-pass membrane protein</topology>
    </subcellularLocation>
</comment>
<evidence type="ECO:0000256" key="1">
    <source>
        <dbReference type="ARBA" id="ARBA00004651"/>
    </source>
</evidence>
<evidence type="ECO:0000256" key="9">
    <source>
        <dbReference type="SAM" id="Phobius"/>
    </source>
</evidence>
<proteinExistence type="inferred from homology"/>